<organism evidence="6 7">
    <name type="scientific">Corynebacterium lipophilum</name>
    <dbReference type="NCBI Taxonomy" id="2804918"/>
    <lineage>
        <taxon>Bacteria</taxon>
        <taxon>Bacillati</taxon>
        <taxon>Actinomycetota</taxon>
        <taxon>Actinomycetes</taxon>
        <taxon>Mycobacteriales</taxon>
        <taxon>Corynebacteriaceae</taxon>
        <taxon>Corynebacterium</taxon>
    </lineage>
</organism>
<proteinExistence type="inferred from homology"/>
<evidence type="ECO:0000256" key="2">
    <source>
        <dbReference type="ARBA" id="ARBA00093774"/>
    </source>
</evidence>
<dbReference type="EMBL" id="JAEUWV010000001">
    <property type="protein sequence ID" value="MCO6393421.1"/>
    <property type="molecule type" value="Genomic_DNA"/>
</dbReference>
<evidence type="ECO:0000313" key="7">
    <source>
        <dbReference type="Proteomes" id="UP001205920"/>
    </source>
</evidence>
<feature type="region of interest" description="Disordered" evidence="3">
    <location>
        <begin position="25"/>
        <end position="49"/>
    </location>
</feature>
<sequence>MKAAPIVAVAAALGLGLGVSACSGDNSQDDPATTATQATSESVAPAAQQPTAEELNAVLMRATDASLPIEERVNTVQGGENVPELFDVMAQSQEESGANFQVVPPVLPGYTPDTVLATVSFTRPDSQPQLAEDVEFVFEDGVWKLSQVWACTLINNTLPPEQVPEMCKSSAPQPAAPAEEQPGEQPAEGYQQAPNL</sequence>
<reference evidence="6 7" key="1">
    <citation type="submission" date="2021-01" db="EMBL/GenBank/DDBJ databases">
        <title>Identification and Characterization of Corynebacterium sp.</title>
        <authorList>
            <person name="Luo Q."/>
            <person name="Qu P."/>
            <person name="Chen Q."/>
        </authorList>
    </citation>
    <scope>NUCLEOTIDE SEQUENCE [LARGE SCALE GENOMIC DNA]</scope>
    <source>
        <strain evidence="6 7">MC-18</strain>
    </source>
</reference>
<name>A0AAW5HUB0_9CORY</name>
<feature type="region of interest" description="Disordered" evidence="3">
    <location>
        <begin position="160"/>
        <end position="196"/>
    </location>
</feature>
<dbReference type="Pfam" id="PF26580">
    <property type="entry name" value="Mtb12_C"/>
    <property type="match status" value="1"/>
</dbReference>
<keyword evidence="1 4" id="KW-0732">Signal</keyword>
<accession>A0AAW5HUB0</accession>
<evidence type="ECO:0000256" key="1">
    <source>
        <dbReference type="ARBA" id="ARBA00022729"/>
    </source>
</evidence>
<evidence type="ECO:0000256" key="3">
    <source>
        <dbReference type="SAM" id="MobiDB-lite"/>
    </source>
</evidence>
<evidence type="ECO:0000256" key="4">
    <source>
        <dbReference type="SAM" id="SignalP"/>
    </source>
</evidence>
<gene>
    <name evidence="6" type="ORF">JMN37_00255</name>
</gene>
<protein>
    <recommendedName>
        <fullName evidence="5">Low molecular weight antigen MTB12-like C-terminal domain-containing protein</fullName>
    </recommendedName>
</protein>
<evidence type="ECO:0000313" key="6">
    <source>
        <dbReference type="EMBL" id="MCO6393421.1"/>
    </source>
</evidence>
<feature type="domain" description="Low molecular weight antigen MTB12-like C-terminal" evidence="5">
    <location>
        <begin position="49"/>
        <end position="157"/>
    </location>
</feature>
<dbReference type="PROSITE" id="PS51257">
    <property type="entry name" value="PROKAR_LIPOPROTEIN"/>
    <property type="match status" value="1"/>
</dbReference>
<comment type="caution">
    <text evidence="6">The sequence shown here is derived from an EMBL/GenBank/DDBJ whole genome shotgun (WGS) entry which is preliminary data.</text>
</comment>
<dbReference type="RefSeq" id="WP_070363472.1">
    <property type="nucleotide sequence ID" value="NZ_JAEUWV010000001.1"/>
</dbReference>
<comment type="similarity">
    <text evidence="2">Belongs to the MTB12 family.</text>
</comment>
<feature type="signal peptide" evidence="4">
    <location>
        <begin position="1"/>
        <end position="21"/>
    </location>
</feature>
<feature type="compositionally biased region" description="Low complexity" evidence="3">
    <location>
        <begin position="171"/>
        <end position="196"/>
    </location>
</feature>
<keyword evidence="7" id="KW-1185">Reference proteome</keyword>
<dbReference type="AlphaFoldDB" id="A0AAW5HUB0"/>
<evidence type="ECO:0000259" key="5">
    <source>
        <dbReference type="Pfam" id="PF26580"/>
    </source>
</evidence>
<feature type="chain" id="PRO_5043666561" description="Low molecular weight antigen MTB12-like C-terminal domain-containing protein" evidence="4">
    <location>
        <begin position="22"/>
        <end position="196"/>
    </location>
</feature>
<dbReference type="InterPro" id="IPR058644">
    <property type="entry name" value="Mtb12-like_C"/>
</dbReference>
<dbReference type="Proteomes" id="UP001205920">
    <property type="component" value="Unassembled WGS sequence"/>
</dbReference>